<feature type="chain" id="PRO_5044560606" evidence="3">
    <location>
        <begin position="18"/>
        <end position="174"/>
    </location>
</feature>
<protein>
    <submittedName>
        <fullName evidence="6">Cuticle protein LPCP-23</fullName>
    </submittedName>
</protein>
<dbReference type="Proteomes" id="UP001652621">
    <property type="component" value="Unplaced"/>
</dbReference>
<dbReference type="GeneID" id="101894749"/>
<evidence type="ECO:0000313" key="5">
    <source>
        <dbReference type="Proteomes" id="UP001652621"/>
    </source>
</evidence>
<dbReference type="GO" id="GO:0042302">
    <property type="term" value="F:structural constituent of cuticle"/>
    <property type="evidence" value="ECO:0007669"/>
    <property type="project" value="UniProtKB-KW"/>
</dbReference>
<dbReference type="EnsemblMetazoa" id="MDOA006771-RA">
    <property type="protein sequence ID" value="MDOA006771-PA"/>
    <property type="gene ID" value="MDOA006771"/>
</dbReference>
<evidence type="ECO:0000313" key="6">
    <source>
        <dbReference type="RefSeq" id="XP_005180620.1"/>
    </source>
</evidence>
<evidence type="ECO:0000256" key="2">
    <source>
        <dbReference type="ARBA" id="ARBA00022737"/>
    </source>
</evidence>
<keyword evidence="1" id="KW-0193">Cuticle</keyword>
<accession>A0A1I8MNB1</accession>
<dbReference type="OrthoDB" id="6630852at2759"/>
<dbReference type="PANTHER" id="PTHR39068:SF2">
    <property type="entry name" value="MIP24391P"/>
    <property type="match status" value="1"/>
</dbReference>
<evidence type="ECO:0000313" key="4">
    <source>
        <dbReference type="EnsemblMetazoa" id="MDOA006771-PA"/>
    </source>
</evidence>
<dbReference type="RefSeq" id="XP_005180620.1">
    <property type="nucleotide sequence ID" value="XM_005180563.2"/>
</dbReference>
<keyword evidence="2" id="KW-0677">Repeat</keyword>
<dbReference type="eggNOG" id="ENOG502SQRW">
    <property type="taxonomic scope" value="Eukaryota"/>
</dbReference>
<dbReference type="KEGG" id="mde:101894749"/>
<dbReference type="InterPro" id="IPR022727">
    <property type="entry name" value="Cuticle_C1"/>
</dbReference>
<reference evidence="6" key="2">
    <citation type="submission" date="2025-04" db="UniProtKB">
        <authorList>
            <consortium name="RefSeq"/>
        </authorList>
    </citation>
    <scope>IDENTIFICATION</scope>
    <source>
        <strain evidence="6">Aabys</strain>
    </source>
</reference>
<sequence length="174" mass="18020">MAFKFVAFFALLAVASAGYVAPVTTYAAAPVVTKVVNPSVDAVASTQQNVVRSFAGTVSHYSKSVNTPYSSVHKVDTRINNNVYTPAVAKTLSYAAAPAVHTYAAAPAVHTYAAAPAVHTYAAAPAVHTYAASAPVYSHAVPAVAPVVKHAITYSPAETVAHVNFDGFGAHWGY</sequence>
<proteinExistence type="predicted"/>
<keyword evidence="5" id="KW-1185">Reference proteome</keyword>
<dbReference type="Pfam" id="PF11018">
    <property type="entry name" value="Cuticle_3"/>
    <property type="match status" value="1"/>
</dbReference>
<dbReference type="STRING" id="7370.A0A1I8MNB1"/>
<evidence type="ECO:0000256" key="1">
    <source>
        <dbReference type="ARBA" id="ARBA00022460"/>
    </source>
</evidence>
<dbReference type="VEuPathDB" id="VectorBase:MDOMA2_015618"/>
<dbReference type="VEuPathDB" id="VectorBase:MDOA006771"/>
<keyword evidence="3" id="KW-0732">Signal</keyword>
<name>A0A1I8MNB1_MUSDO</name>
<gene>
    <name evidence="4" type="primary">101894749</name>
    <name evidence="6" type="synonym">LOC101894749</name>
</gene>
<feature type="signal peptide" evidence="3">
    <location>
        <begin position="1"/>
        <end position="17"/>
    </location>
</feature>
<evidence type="ECO:0000256" key="3">
    <source>
        <dbReference type="SAM" id="SignalP"/>
    </source>
</evidence>
<dbReference type="AlphaFoldDB" id="A0A1I8MNB1"/>
<organism evidence="4">
    <name type="scientific">Musca domestica</name>
    <name type="common">House fly</name>
    <dbReference type="NCBI Taxonomy" id="7370"/>
    <lineage>
        <taxon>Eukaryota</taxon>
        <taxon>Metazoa</taxon>
        <taxon>Ecdysozoa</taxon>
        <taxon>Arthropoda</taxon>
        <taxon>Hexapoda</taxon>
        <taxon>Insecta</taxon>
        <taxon>Pterygota</taxon>
        <taxon>Neoptera</taxon>
        <taxon>Endopterygota</taxon>
        <taxon>Diptera</taxon>
        <taxon>Brachycera</taxon>
        <taxon>Muscomorpha</taxon>
        <taxon>Muscoidea</taxon>
        <taxon>Muscidae</taxon>
        <taxon>Musca</taxon>
    </lineage>
</organism>
<reference evidence="4" key="1">
    <citation type="submission" date="2020-05" db="UniProtKB">
        <authorList>
            <consortium name="EnsemblMetazoa"/>
        </authorList>
    </citation>
    <scope>IDENTIFICATION</scope>
    <source>
        <strain evidence="4">Aabys</strain>
    </source>
</reference>
<dbReference type="PANTHER" id="PTHR39068">
    <property type="entry name" value="LARVAL/PUPAL CUTICLE PROTEIN H1C-LIKE PROTEIN-RELATED"/>
    <property type="match status" value="1"/>
</dbReference>